<dbReference type="EMBL" id="CAJPWZ010002493">
    <property type="protein sequence ID" value="CAG2238828.1"/>
    <property type="molecule type" value="Genomic_DNA"/>
</dbReference>
<dbReference type="Proteomes" id="UP000683360">
    <property type="component" value="Unassembled WGS sequence"/>
</dbReference>
<organism evidence="1 2">
    <name type="scientific">Mytilus edulis</name>
    <name type="common">Blue mussel</name>
    <dbReference type="NCBI Taxonomy" id="6550"/>
    <lineage>
        <taxon>Eukaryota</taxon>
        <taxon>Metazoa</taxon>
        <taxon>Spiralia</taxon>
        <taxon>Lophotrochozoa</taxon>
        <taxon>Mollusca</taxon>
        <taxon>Bivalvia</taxon>
        <taxon>Autobranchia</taxon>
        <taxon>Pteriomorphia</taxon>
        <taxon>Mytilida</taxon>
        <taxon>Mytiloidea</taxon>
        <taxon>Mytilidae</taxon>
        <taxon>Mytilinae</taxon>
        <taxon>Mytilus</taxon>
    </lineage>
</organism>
<gene>
    <name evidence="1" type="ORF">MEDL_51248</name>
</gene>
<protein>
    <submittedName>
        <fullName evidence="1">Uncharacterized protein</fullName>
    </submittedName>
</protein>
<accession>A0A8S3TYW9</accession>
<dbReference type="OrthoDB" id="5980153at2759"/>
<evidence type="ECO:0000313" key="1">
    <source>
        <dbReference type="EMBL" id="CAG2238828.1"/>
    </source>
</evidence>
<proteinExistence type="predicted"/>
<dbReference type="AlphaFoldDB" id="A0A8S3TYW9"/>
<evidence type="ECO:0000313" key="2">
    <source>
        <dbReference type="Proteomes" id="UP000683360"/>
    </source>
</evidence>
<keyword evidence="2" id="KW-1185">Reference proteome</keyword>
<sequence length="218" mass="25468">MNICNFVKTIITRATKDLSAIEAHRENKENKHAPKYTNHLSIMERYKNYQNFMSKYPKMNVDFKEFGIKLKRLQKYVTDKKYWQNSNKDGQQNKFIEHFSLKNWEKLSNEEKKDHTLENCQRCNTTHISYSSLHLSSSSDSNNLLTLCNAATDSVLSITSPQSQSKTTRGLKTVQNLVKISQPIVEDKLKIKFQNQVKVSLSPMKSLKKKEFKKSKRL</sequence>
<reference evidence="1" key="1">
    <citation type="submission" date="2021-03" db="EMBL/GenBank/DDBJ databases">
        <authorList>
            <person name="Bekaert M."/>
        </authorList>
    </citation>
    <scope>NUCLEOTIDE SEQUENCE</scope>
</reference>
<name>A0A8S3TYW9_MYTED</name>
<comment type="caution">
    <text evidence="1">The sequence shown here is derived from an EMBL/GenBank/DDBJ whole genome shotgun (WGS) entry which is preliminary data.</text>
</comment>